<reference evidence="1 2" key="1">
    <citation type="submission" date="2017-12" db="EMBL/GenBank/DDBJ databases">
        <title>Comparative genomics of Botrytis spp.</title>
        <authorList>
            <person name="Valero-Jimenez C.A."/>
            <person name="Tapia P."/>
            <person name="Veloso J."/>
            <person name="Silva-Moreno E."/>
            <person name="Staats M."/>
            <person name="Valdes J.H."/>
            <person name="Van Kan J.A.L."/>
        </authorList>
    </citation>
    <scope>NUCLEOTIDE SEQUENCE [LARGE SCALE GENOMIC DNA]</scope>
    <source>
        <strain evidence="1 2">MUCL3349</strain>
    </source>
</reference>
<organism evidence="1 2">
    <name type="scientific">Botrytis porri</name>
    <dbReference type="NCBI Taxonomy" id="87229"/>
    <lineage>
        <taxon>Eukaryota</taxon>
        <taxon>Fungi</taxon>
        <taxon>Dikarya</taxon>
        <taxon>Ascomycota</taxon>
        <taxon>Pezizomycotina</taxon>
        <taxon>Leotiomycetes</taxon>
        <taxon>Helotiales</taxon>
        <taxon>Sclerotiniaceae</taxon>
        <taxon>Botrytis</taxon>
    </lineage>
</organism>
<comment type="caution">
    <text evidence="1">The sequence shown here is derived from an EMBL/GenBank/DDBJ whole genome shotgun (WGS) entry which is preliminary data.</text>
</comment>
<sequence>MRHTQEALGSPINLRRKEVYEWELDHWNLRELNRLENMLVRRRIETWGWAPDSQLSCVKALQERKRNRAIALDEESRVMNELIRSRFHSGTREPRFEERHSIFFKGEDLDLEREDMVLKQYLSMESPVLEQRRLFLEGQRIGPK</sequence>
<dbReference type="EMBL" id="PQXO01000325">
    <property type="protein sequence ID" value="TGO86185.1"/>
    <property type="molecule type" value="Genomic_DNA"/>
</dbReference>
<name>A0A4Z1KSQ7_9HELO</name>
<keyword evidence="2" id="KW-1185">Reference proteome</keyword>
<protein>
    <submittedName>
        <fullName evidence="1">Uncharacterized protein</fullName>
    </submittedName>
</protein>
<evidence type="ECO:0000313" key="1">
    <source>
        <dbReference type="EMBL" id="TGO86185.1"/>
    </source>
</evidence>
<accession>A0A4Z1KSQ7</accession>
<proteinExistence type="predicted"/>
<dbReference type="AlphaFoldDB" id="A0A4Z1KSQ7"/>
<gene>
    <name evidence="1" type="ORF">BPOR_0326g00080</name>
</gene>
<evidence type="ECO:0000313" key="2">
    <source>
        <dbReference type="Proteomes" id="UP000297280"/>
    </source>
</evidence>
<dbReference type="Proteomes" id="UP000297280">
    <property type="component" value="Unassembled WGS sequence"/>
</dbReference>